<organism evidence="1 2">
    <name type="scientific">Oryza sativa subsp. japonica</name>
    <name type="common">Rice</name>
    <dbReference type="NCBI Taxonomy" id="39947"/>
    <lineage>
        <taxon>Eukaryota</taxon>
        <taxon>Viridiplantae</taxon>
        <taxon>Streptophyta</taxon>
        <taxon>Embryophyta</taxon>
        <taxon>Tracheophyta</taxon>
        <taxon>Spermatophyta</taxon>
        <taxon>Magnoliopsida</taxon>
        <taxon>Liliopsida</taxon>
        <taxon>Poales</taxon>
        <taxon>Poaceae</taxon>
        <taxon>BOP clade</taxon>
        <taxon>Oryzoideae</taxon>
        <taxon>Oryzeae</taxon>
        <taxon>Oryzinae</taxon>
        <taxon>Oryza</taxon>
        <taxon>Oryza sativa</taxon>
    </lineage>
</organism>
<accession>Q60F29</accession>
<reference evidence="2" key="1">
    <citation type="journal article" date="2005" name="Nature">
        <title>The map-based sequence of the rice genome.</title>
        <authorList>
            <consortium name="International rice genome sequencing project (IRGSP)"/>
            <person name="Matsumoto T."/>
            <person name="Wu J."/>
            <person name="Kanamori H."/>
            <person name="Katayose Y."/>
            <person name="Fujisawa M."/>
            <person name="Namiki N."/>
            <person name="Mizuno H."/>
            <person name="Yamamoto K."/>
            <person name="Antonio B.A."/>
            <person name="Baba T."/>
            <person name="Sakata K."/>
            <person name="Nagamura Y."/>
            <person name="Aoki H."/>
            <person name="Arikawa K."/>
            <person name="Arita K."/>
            <person name="Bito T."/>
            <person name="Chiden Y."/>
            <person name="Fujitsuka N."/>
            <person name="Fukunaka R."/>
            <person name="Hamada M."/>
            <person name="Harada C."/>
            <person name="Hayashi A."/>
            <person name="Hijishita S."/>
            <person name="Honda M."/>
            <person name="Hosokawa S."/>
            <person name="Ichikawa Y."/>
            <person name="Idonuma A."/>
            <person name="Iijima M."/>
            <person name="Ikeda M."/>
            <person name="Ikeno M."/>
            <person name="Ito K."/>
            <person name="Ito S."/>
            <person name="Ito T."/>
            <person name="Ito Y."/>
            <person name="Ito Y."/>
            <person name="Iwabuchi A."/>
            <person name="Kamiya K."/>
            <person name="Karasawa W."/>
            <person name="Kurita K."/>
            <person name="Katagiri S."/>
            <person name="Kikuta A."/>
            <person name="Kobayashi H."/>
            <person name="Kobayashi N."/>
            <person name="Machita K."/>
            <person name="Maehara T."/>
            <person name="Masukawa M."/>
            <person name="Mizubayashi T."/>
            <person name="Mukai Y."/>
            <person name="Nagasaki H."/>
            <person name="Nagata Y."/>
            <person name="Naito S."/>
            <person name="Nakashima M."/>
            <person name="Nakama Y."/>
            <person name="Nakamichi Y."/>
            <person name="Nakamura M."/>
            <person name="Meguro A."/>
            <person name="Negishi M."/>
            <person name="Ohta I."/>
            <person name="Ohta T."/>
            <person name="Okamoto M."/>
            <person name="Ono N."/>
            <person name="Saji S."/>
            <person name="Sakaguchi M."/>
            <person name="Sakai K."/>
            <person name="Shibata M."/>
            <person name="Shimokawa T."/>
            <person name="Song J."/>
            <person name="Takazaki Y."/>
            <person name="Terasawa K."/>
            <person name="Tsugane M."/>
            <person name="Tsuji K."/>
            <person name="Ueda S."/>
            <person name="Waki K."/>
            <person name="Yamagata H."/>
            <person name="Yamamoto M."/>
            <person name="Yamamoto S."/>
            <person name="Yamane H."/>
            <person name="Yoshiki S."/>
            <person name="Yoshihara R."/>
            <person name="Yukawa K."/>
            <person name="Zhong H."/>
            <person name="Yano M."/>
            <person name="Yuan Q."/>
            <person name="Ouyang S."/>
            <person name="Liu J."/>
            <person name="Jones K.M."/>
            <person name="Gansberger K."/>
            <person name="Moffat K."/>
            <person name="Hill J."/>
            <person name="Bera J."/>
            <person name="Fadrosh D."/>
            <person name="Jin S."/>
            <person name="Johri S."/>
            <person name="Kim M."/>
            <person name="Overton L."/>
            <person name="Reardon M."/>
            <person name="Tsitrin T."/>
            <person name="Vuong H."/>
            <person name="Weaver B."/>
            <person name="Ciecko A."/>
            <person name="Tallon L."/>
            <person name="Jackson J."/>
            <person name="Pai G."/>
            <person name="Aken S.V."/>
            <person name="Utterback T."/>
            <person name="Reidmuller S."/>
            <person name="Feldblyum T."/>
            <person name="Hsiao J."/>
            <person name="Zismann V."/>
            <person name="Iobst S."/>
            <person name="de Vazeille A.R."/>
            <person name="Buell C.R."/>
            <person name="Ying K."/>
            <person name="Li Y."/>
            <person name="Lu T."/>
            <person name="Huang Y."/>
            <person name="Zhao Q."/>
            <person name="Feng Q."/>
            <person name="Zhang L."/>
            <person name="Zhu J."/>
            <person name="Weng Q."/>
            <person name="Mu J."/>
            <person name="Lu Y."/>
            <person name="Fan D."/>
            <person name="Liu Y."/>
            <person name="Guan J."/>
            <person name="Zhang Y."/>
            <person name="Yu S."/>
            <person name="Liu X."/>
            <person name="Zhang Y."/>
            <person name="Hong G."/>
            <person name="Han B."/>
            <person name="Choisne N."/>
            <person name="Demange N."/>
            <person name="Orjeda G."/>
            <person name="Samain S."/>
            <person name="Cattolico L."/>
            <person name="Pelletier E."/>
            <person name="Couloux A."/>
            <person name="Segurens B."/>
            <person name="Wincker P."/>
            <person name="D'Hont A."/>
            <person name="Scarpelli C."/>
            <person name="Weissenbach J."/>
            <person name="Salanoubat M."/>
            <person name="Quetier F."/>
            <person name="Yu Y."/>
            <person name="Kim H.R."/>
            <person name="Rambo T."/>
            <person name="Currie J."/>
            <person name="Collura K."/>
            <person name="Luo M."/>
            <person name="Yang T."/>
            <person name="Ammiraju J.S.S."/>
            <person name="Engler F."/>
            <person name="Soderlund C."/>
            <person name="Wing R.A."/>
            <person name="Palmer L.E."/>
            <person name="de la Bastide M."/>
            <person name="Spiegel L."/>
            <person name="Nascimento L."/>
            <person name="Zutavern T."/>
            <person name="O'Shaughnessy A."/>
            <person name="Dike S."/>
            <person name="Dedhia N."/>
            <person name="Preston R."/>
            <person name="Balija V."/>
            <person name="McCombie W.R."/>
            <person name="Chow T."/>
            <person name="Chen H."/>
            <person name="Chung M."/>
            <person name="Chen C."/>
            <person name="Shaw J."/>
            <person name="Wu H."/>
            <person name="Hsiao K."/>
            <person name="Chao Y."/>
            <person name="Chu M."/>
            <person name="Cheng C."/>
            <person name="Hour A."/>
            <person name="Lee P."/>
            <person name="Lin S."/>
            <person name="Lin Y."/>
            <person name="Liou J."/>
            <person name="Liu S."/>
            <person name="Hsing Y."/>
            <person name="Raghuvanshi S."/>
            <person name="Mohanty A."/>
            <person name="Bharti A.K."/>
            <person name="Gaur A."/>
            <person name="Gupta V."/>
            <person name="Kumar D."/>
            <person name="Ravi V."/>
            <person name="Vij S."/>
            <person name="Kapur A."/>
            <person name="Khurana P."/>
            <person name="Khurana P."/>
            <person name="Khurana J.P."/>
            <person name="Tyagi A.K."/>
            <person name="Gaikwad K."/>
            <person name="Singh A."/>
            <person name="Dalal V."/>
            <person name="Srivastava S."/>
            <person name="Dixit A."/>
            <person name="Pal A.K."/>
            <person name="Ghazi I.A."/>
            <person name="Yadav M."/>
            <person name="Pandit A."/>
            <person name="Bhargava A."/>
            <person name="Sureshbabu K."/>
            <person name="Batra K."/>
            <person name="Sharma T.R."/>
            <person name="Mohapatra T."/>
            <person name="Singh N.K."/>
            <person name="Messing J."/>
            <person name="Nelson A.B."/>
            <person name="Fuks G."/>
            <person name="Kavchok S."/>
            <person name="Keizer G."/>
            <person name="Linton E."/>
            <person name="Llaca V."/>
            <person name="Song R."/>
            <person name="Tanyolac B."/>
            <person name="Young S."/>
            <person name="Ho-Il K."/>
            <person name="Hahn J.H."/>
            <person name="Sangsakoo G."/>
            <person name="Vanavichit A."/>
            <person name="de Mattos Luiz.A.T."/>
            <person name="Zimmer P.D."/>
            <person name="Malone G."/>
            <person name="Dellagostin O."/>
            <person name="de Oliveira A.C."/>
            <person name="Bevan M."/>
            <person name="Bancroft I."/>
            <person name="Minx P."/>
            <person name="Cordum H."/>
            <person name="Wilson R."/>
            <person name="Cheng Z."/>
            <person name="Jin W."/>
            <person name="Jiang J."/>
            <person name="Leong S.A."/>
            <person name="Iwama H."/>
            <person name="Gojobori T."/>
            <person name="Itoh T."/>
            <person name="Niimura Y."/>
            <person name="Fujii Y."/>
            <person name="Habara T."/>
            <person name="Sakai H."/>
            <person name="Sato Y."/>
            <person name="Wilson G."/>
            <person name="Kumar K."/>
            <person name="McCouch S."/>
            <person name="Juretic N."/>
            <person name="Hoen D."/>
            <person name="Wright S."/>
            <person name="Bruskiewich R."/>
            <person name="Bureau T."/>
            <person name="Miyao A."/>
            <person name="Hirochika H."/>
            <person name="Nishikawa T."/>
            <person name="Kadowaki K."/>
            <person name="Sugiura M."/>
            <person name="Burr B."/>
            <person name="Sasaki T."/>
        </authorList>
    </citation>
    <scope>NUCLEOTIDE SEQUENCE [LARGE SCALE GENOMIC DNA]</scope>
    <source>
        <strain evidence="2">cv. Nipponbare</strain>
    </source>
</reference>
<gene>
    <name evidence="1" type="primary">OSJNBa0059G01.6</name>
</gene>
<sequence length="67" mass="7767">MQCDEHGKIISNKQKLAFLVSSLLRLDSNQQCTRNRRIEVHAAVYSGGQYDTADHKDQKKNYHRCFA</sequence>
<dbReference type="EMBL" id="AC093492">
    <property type="protein sequence ID" value="AAV31319.1"/>
    <property type="molecule type" value="Genomic_DNA"/>
</dbReference>
<dbReference type="Proteomes" id="UP000000763">
    <property type="component" value="Chromosome 5"/>
</dbReference>
<evidence type="ECO:0000313" key="1">
    <source>
        <dbReference type="EMBL" id="AAV31319.1"/>
    </source>
</evidence>
<protein>
    <submittedName>
        <fullName evidence="1">Uncharacterized protein</fullName>
    </submittedName>
</protein>
<proteinExistence type="predicted"/>
<reference evidence="2" key="2">
    <citation type="journal article" date="2008" name="Nucleic Acids Res.">
        <title>The rice annotation project database (RAP-DB): 2008 update.</title>
        <authorList>
            <consortium name="The rice annotation project (RAP)"/>
        </authorList>
    </citation>
    <scope>GENOME REANNOTATION</scope>
    <source>
        <strain evidence="2">cv. Nipponbare</strain>
    </source>
</reference>
<name>Q60F29_ORYSJ</name>
<dbReference type="AlphaFoldDB" id="Q60F29"/>
<evidence type="ECO:0000313" key="2">
    <source>
        <dbReference type="Proteomes" id="UP000000763"/>
    </source>
</evidence>